<dbReference type="Gene3D" id="3.30.450.40">
    <property type="match status" value="1"/>
</dbReference>
<sequence length="261" mass="29236">MNNETDKKRYTIHSIEKALDVLEILSRHEFMSLNEIAEQLSQPKSSLYRILLTLELRGFISHNSDKGYGLGFMQLSLTRNLLEENSLRSASLPDMKKLADKYGDTVNLGVLSHGEVIYLEIIEGTYPLRMTDSVGTKCPIHATAIGKAIAAHIPEDEVRTILQENESIQFTNNTITHTKDYMAELEQVRAKGYALDDEEQVEGARCISAPIFDMLGKVIGAISISGTVHRFSKANIPSIARDVMKTTRNISLKRGFQHNQT</sequence>
<dbReference type="Pfam" id="PF09339">
    <property type="entry name" value="HTH_IclR"/>
    <property type="match status" value="1"/>
</dbReference>
<proteinExistence type="predicted"/>
<comment type="caution">
    <text evidence="6">The sequence shown here is derived from an EMBL/GenBank/DDBJ whole genome shotgun (WGS) entry which is preliminary data.</text>
</comment>
<dbReference type="EMBL" id="FOEH01000003">
    <property type="protein sequence ID" value="SEQ45408.1"/>
    <property type="molecule type" value="Genomic_DNA"/>
</dbReference>
<dbReference type="PANTHER" id="PTHR30136:SF35">
    <property type="entry name" value="HTH-TYPE TRANSCRIPTIONAL REGULATOR RV1719"/>
    <property type="match status" value="1"/>
</dbReference>
<dbReference type="InterPro" id="IPR005471">
    <property type="entry name" value="Tscrpt_reg_IclR_N"/>
</dbReference>
<keyword evidence="3" id="KW-0804">Transcription</keyword>
<accession>A0A1H9G6I4</accession>
<dbReference type="InterPro" id="IPR014757">
    <property type="entry name" value="Tscrpt_reg_IclR_C"/>
</dbReference>
<dbReference type="InterPro" id="IPR050707">
    <property type="entry name" value="HTH_MetabolicPath_Reg"/>
</dbReference>
<dbReference type="PANTHER" id="PTHR30136">
    <property type="entry name" value="HELIX-TURN-HELIX TRANSCRIPTIONAL REGULATOR, ICLR FAMILY"/>
    <property type="match status" value="1"/>
</dbReference>
<dbReference type="InterPro" id="IPR029016">
    <property type="entry name" value="GAF-like_dom_sf"/>
</dbReference>
<evidence type="ECO:0000256" key="1">
    <source>
        <dbReference type="ARBA" id="ARBA00023015"/>
    </source>
</evidence>
<keyword evidence="2" id="KW-0238">DNA-binding</keyword>
<keyword evidence="7" id="KW-1185">Reference proteome</keyword>
<evidence type="ECO:0000256" key="2">
    <source>
        <dbReference type="ARBA" id="ARBA00023125"/>
    </source>
</evidence>
<feature type="domain" description="HTH iclR-type" evidence="4">
    <location>
        <begin position="12"/>
        <end position="72"/>
    </location>
</feature>
<reference evidence="6 7" key="1">
    <citation type="submission" date="2016-10" db="EMBL/GenBank/DDBJ databases">
        <authorList>
            <person name="Varghese N."/>
            <person name="Submissions S."/>
        </authorList>
    </citation>
    <scope>NUCLEOTIDE SEQUENCE [LARGE SCALE GENOMIC DNA]</scope>
    <source>
        <strain evidence="6 7">CGMCC 1.7734</strain>
    </source>
</reference>
<dbReference type="Pfam" id="PF01614">
    <property type="entry name" value="IclR_C"/>
    <property type="match status" value="1"/>
</dbReference>
<feature type="domain" description="IclR-ED" evidence="5">
    <location>
        <begin position="73"/>
        <end position="256"/>
    </location>
</feature>
<evidence type="ECO:0000259" key="5">
    <source>
        <dbReference type="PROSITE" id="PS51078"/>
    </source>
</evidence>
<dbReference type="SUPFAM" id="SSF55781">
    <property type="entry name" value="GAF domain-like"/>
    <property type="match status" value="1"/>
</dbReference>
<dbReference type="SUPFAM" id="SSF46785">
    <property type="entry name" value="Winged helix' DNA-binding domain"/>
    <property type="match status" value="1"/>
</dbReference>
<dbReference type="InterPro" id="IPR036390">
    <property type="entry name" value="WH_DNA-bd_sf"/>
</dbReference>
<name>A0A1H9G6I4_9BACI</name>
<protein>
    <submittedName>
        <fullName evidence="6">Transcriptional regulator, IclR family</fullName>
    </submittedName>
</protein>
<gene>
    <name evidence="6" type="ORF">SAMN05216232_2470</name>
</gene>
<evidence type="ECO:0000313" key="7">
    <source>
        <dbReference type="Proteomes" id="UP000198733"/>
    </source>
</evidence>
<organism evidence="6 7">
    <name type="scientific">Virgibacillus subterraneus</name>
    <dbReference type="NCBI Taxonomy" id="621109"/>
    <lineage>
        <taxon>Bacteria</taxon>
        <taxon>Bacillati</taxon>
        <taxon>Bacillota</taxon>
        <taxon>Bacilli</taxon>
        <taxon>Bacillales</taxon>
        <taxon>Bacillaceae</taxon>
        <taxon>Virgibacillus</taxon>
    </lineage>
</organism>
<dbReference type="PROSITE" id="PS51078">
    <property type="entry name" value="ICLR_ED"/>
    <property type="match status" value="1"/>
</dbReference>
<evidence type="ECO:0000256" key="3">
    <source>
        <dbReference type="ARBA" id="ARBA00023163"/>
    </source>
</evidence>
<evidence type="ECO:0000313" key="6">
    <source>
        <dbReference type="EMBL" id="SEQ45408.1"/>
    </source>
</evidence>
<dbReference type="SMART" id="SM00346">
    <property type="entry name" value="HTH_ICLR"/>
    <property type="match status" value="1"/>
</dbReference>
<keyword evidence="1" id="KW-0805">Transcription regulation</keyword>
<dbReference type="Gene3D" id="1.10.10.10">
    <property type="entry name" value="Winged helix-like DNA-binding domain superfamily/Winged helix DNA-binding domain"/>
    <property type="match status" value="1"/>
</dbReference>
<dbReference type="InterPro" id="IPR036388">
    <property type="entry name" value="WH-like_DNA-bd_sf"/>
</dbReference>
<dbReference type="PROSITE" id="PS51077">
    <property type="entry name" value="HTH_ICLR"/>
    <property type="match status" value="1"/>
</dbReference>
<evidence type="ECO:0000259" key="4">
    <source>
        <dbReference type="PROSITE" id="PS51077"/>
    </source>
</evidence>
<dbReference type="Proteomes" id="UP000198733">
    <property type="component" value="Unassembled WGS sequence"/>
</dbReference>